<dbReference type="PANTHER" id="PTHR16038:SF4">
    <property type="entry name" value="WD REPEAT-CONTAINING PROTEIN 74"/>
    <property type="match status" value="1"/>
</dbReference>
<dbReference type="InterPro" id="IPR036322">
    <property type="entry name" value="WD40_repeat_dom_sf"/>
</dbReference>
<comment type="function">
    <text evidence="1">Involved in the biogenesis of the 60S ribosomal subunit.</text>
</comment>
<dbReference type="SUPFAM" id="SSF50978">
    <property type="entry name" value="WD40 repeat-like"/>
    <property type="match status" value="1"/>
</dbReference>
<dbReference type="CDD" id="cd22858">
    <property type="entry name" value="Nsa1"/>
    <property type="match status" value="1"/>
</dbReference>
<dbReference type="InterPro" id="IPR037379">
    <property type="entry name" value="WDR74/Nsa1"/>
</dbReference>
<evidence type="ECO:0000256" key="5">
    <source>
        <dbReference type="SAM" id="MobiDB-lite"/>
    </source>
</evidence>
<sequence>MKILLAASDIGGLKEIVCTRGTDTSLQSAPQPEALETFCVEKRDTHILHIRLYQDRYVVTTRLGGVVDIYDLQNAYELVRKYDNLGLVSGERFISLVVPKTGDAYCYACTDRGQVFAINLEDLDTQPDALQLPIKYVEGKKEISCFAQHPTEKDVFLFGGKEIDLHVTKLDRKAKKFSIVFKAKNVSTNRIQLREPIWISKAEFVSDSTDSFEMLTVTRQGQMRYYDTSKGKKPRASYKISADAIVAMSLLDTEKKQVICSDTHRTTARFDYSRGLMEGKYTGSVGSTGAISVFRKSNLLVAGGLDRYIRCYEIGSRECLVKVYVGTEIADVVILSDERGKKRGEREQSSGQKEKEESRNNKGDESNADENNADENNADESDIDSDDDAIWHRLESNLVSARKKRRLELS</sequence>
<dbReference type="OMA" id="IWEAKNV"/>
<comment type="subunit">
    <text evidence="3">Component of the pre-66S ribosomal particle.</text>
</comment>
<evidence type="ECO:0000256" key="4">
    <source>
        <dbReference type="ARBA" id="ARBA00014234"/>
    </source>
</evidence>
<dbReference type="GO" id="GO:0005730">
    <property type="term" value="C:nucleolus"/>
    <property type="evidence" value="ECO:0007669"/>
    <property type="project" value="InterPro"/>
</dbReference>
<evidence type="ECO:0000313" key="7">
    <source>
        <dbReference type="Proteomes" id="UP000478008"/>
    </source>
</evidence>
<keyword evidence="7" id="KW-1185">Reference proteome</keyword>
<dbReference type="InterPro" id="IPR015943">
    <property type="entry name" value="WD40/YVTN_repeat-like_dom_sf"/>
</dbReference>
<dbReference type="EMBL" id="CABFWN010000002">
    <property type="protein sequence ID" value="VUG17236.1"/>
    <property type="molecule type" value="Genomic_DNA"/>
</dbReference>
<evidence type="ECO:0000256" key="2">
    <source>
        <dbReference type="ARBA" id="ARBA00007861"/>
    </source>
</evidence>
<dbReference type="Proteomes" id="UP000478008">
    <property type="component" value="Unassembled WGS sequence"/>
</dbReference>
<evidence type="ECO:0000256" key="3">
    <source>
        <dbReference type="ARBA" id="ARBA00011187"/>
    </source>
</evidence>
<dbReference type="GO" id="GO:0030687">
    <property type="term" value="C:preribosome, large subunit precursor"/>
    <property type="evidence" value="ECO:0007669"/>
    <property type="project" value="TreeGrafter"/>
</dbReference>
<name>A0A7D9CWL9_DEKBR</name>
<organism evidence="6 7">
    <name type="scientific">Dekkera bruxellensis</name>
    <name type="common">Brettanomyces custersii</name>
    <dbReference type="NCBI Taxonomy" id="5007"/>
    <lineage>
        <taxon>Eukaryota</taxon>
        <taxon>Fungi</taxon>
        <taxon>Dikarya</taxon>
        <taxon>Ascomycota</taxon>
        <taxon>Saccharomycotina</taxon>
        <taxon>Pichiomycetes</taxon>
        <taxon>Pichiales</taxon>
        <taxon>Pichiaceae</taxon>
        <taxon>Brettanomyces</taxon>
    </lineage>
</organism>
<evidence type="ECO:0000256" key="1">
    <source>
        <dbReference type="ARBA" id="ARBA00002889"/>
    </source>
</evidence>
<dbReference type="GO" id="GO:0042273">
    <property type="term" value="P:ribosomal large subunit biogenesis"/>
    <property type="evidence" value="ECO:0007669"/>
    <property type="project" value="InterPro"/>
</dbReference>
<comment type="similarity">
    <text evidence="2">Belongs to the NSA1 family.</text>
</comment>
<dbReference type="AlphaFoldDB" id="A0A7D9CWL9"/>
<dbReference type="Gene3D" id="2.130.10.10">
    <property type="entry name" value="YVTN repeat-like/Quinoprotein amine dehydrogenase"/>
    <property type="match status" value="2"/>
</dbReference>
<gene>
    <name evidence="6" type="primary">NSA1</name>
    <name evidence="6" type="ORF">DEBR0S2_01904G</name>
</gene>
<feature type="compositionally biased region" description="Basic and acidic residues" evidence="5">
    <location>
        <begin position="340"/>
        <end position="365"/>
    </location>
</feature>
<accession>A0A7D9CWL9</accession>
<protein>
    <recommendedName>
        <fullName evidence="4">Ribosome biogenesis protein NSA1</fullName>
    </recommendedName>
</protein>
<proteinExistence type="inferred from homology"/>
<feature type="compositionally biased region" description="Acidic residues" evidence="5">
    <location>
        <begin position="366"/>
        <end position="386"/>
    </location>
</feature>
<feature type="region of interest" description="Disordered" evidence="5">
    <location>
        <begin position="340"/>
        <end position="386"/>
    </location>
</feature>
<reference evidence="6 7" key="1">
    <citation type="submission" date="2019-07" db="EMBL/GenBank/DDBJ databases">
        <authorList>
            <person name="Friedrich A."/>
            <person name="Schacherer J."/>
        </authorList>
    </citation>
    <scope>NUCLEOTIDE SEQUENCE [LARGE SCALE GENOMIC DNA]</scope>
</reference>
<evidence type="ECO:0000313" key="6">
    <source>
        <dbReference type="EMBL" id="VUG17236.1"/>
    </source>
</evidence>
<dbReference type="PANTHER" id="PTHR16038">
    <property type="entry name" value="NOP SEVEN ASSOCIATED PROTEIN 1"/>
    <property type="match status" value="1"/>
</dbReference>